<proteinExistence type="predicted"/>
<accession>A0ABQ5TL37</accession>
<comment type="caution">
    <text evidence="1">The sequence shown here is derived from an EMBL/GenBank/DDBJ whole genome shotgun (WGS) entry which is preliminary data.</text>
</comment>
<sequence>MVEVFFELDKEVVSFCESVFRRNRKMELNWKTNEDWGNHLTIDEILPAEDLRKTISQAMADVVLTHRLGNMIRKMIKEYYYTEQEEIERIHDLTNWILTGEDEDSKHLRNNKDIHGLLTNLFVENIEINSEIHFDSLVNFRLLPFRDEIRRCVGDAIDEFRREEDHQAFIDMLRAYIQKKDVGMEIIHIMQGDTFQFYYDNGKQLSRLELRMLMREEPLYVVGLHDNEFNLAPLIAMGPKKIKIYGDDPSEPKTLTVINVFQEKVDFEPTRNFPFSYYLKND</sequence>
<reference evidence="1 2" key="1">
    <citation type="submission" date="2023-02" db="EMBL/GenBank/DDBJ databases">
        <title>Oceanobacillus kimchii IFOP_LL358 isolated form Alexandrium catenella lab strain.</title>
        <authorList>
            <person name="Gajardo G."/>
            <person name="Ueki S."/>
            <person name="Maruyama F."/>
        </authorList>
    </citation>
    <scope>NUCLEOTIDE SEQUENCE [LARGE SCALE GENOMIC DNA]</scope>
    <source>
        <strain evidence="1 2">IFOP_LL358</strain>
    </source>
</reference>
<dbReference type="InterPro" id="IPR014199">
    <property type="entry name" value="Spore_YtxC"/>
</dbReference>
<dbReference type="Proteomes" id="UP001275436">
    <property type="component" value="Unassembled WGS sequence"/>
</dbReference>
<organism evidence="1 2">
    <name type="scientific">Oceanobacillus kimchii</name>
    <dbReference type="NCBI Taxonomy" id="746691"/>
    <lineage>
        <taxon>Bacteria</taxon>
        <taxon>Bacillati</taxon>
        <taxon>Bacillota</taxon>
        <taxon>Bacilli</taxon>
        <taxon>Bacillales</taxon>
        <taxon>Bacillaceae</taxon>
        <taxon>Oceanobacillus</taxon>
    </lineage>
</organism>
<evidence type="ECO:0008006" key="3">
    <source>
        <dbReference type="Google" id="ProtNLM"/>
    </source>
</evidence>
<dbReference type="Pfam" id="PF08812">
    <property type="entry name" value="YtxC"/>
    <property type="match status" value="1"/>
</dbReference>
<dbReference type="PIRSF" id="PIRSF012563">
    <property type="entry name" value="YtxC"/>
    <property type="match status" value="1"/>
</dbReference>
<evidence type="ECO:0000313" key="1">
    <source>
        <dbReference type="EMBL" id="GLO66817.1"/>
    </source>
</evidence>
<gene>
    <name evidence="1" type="ORF">MACH08_26010</name>
</gene>
<evidence type="ECO:0000313" key="2">
    <source>
        <dbReference type="Proteomes" id="UP001275436"/>
    </source>
</evidence>
<dbReference type="EMBL" id="BSKO01000001">
    <property type="protein sequence ID" value="GLO66817.1"/>
    <property type="molecule type" value="Genomic_DNA"/>
</dbReference>
<name>A0ABQ5TL37_9BACI</name>
<keyword evidence="2" id="KW-1185">Reference proteome</keyword>
<protein>
    <recommendedName>
        <fullName evidence="3">Sporulation protein YtxC</fullName>
    </recommendedName>
</protein>
<dbReference type="NCBIfam" id="TIGR02834">
    <property type="entry name" value="spo_ytxC"/>
    <property type="match status" value="1"/>
</dbReference>